<evidence type="ECO:0000256" key="1">
    <source>
        <dbReference type="SAM" id="SignalP"/>
    </source>
</evidence>
<gene>
    <name evidence="2" type="ORF">CASFOL_013142</name>
</gene>
<dbReference type="SUPFAM" id="SSF54403">
    <property type="entry name" value="Cystatin/monellin"/>
    <property type="match status" value="1"/>
</dbReference>
<accession>A0ABD3DJX3</accession>
<comment type="caution">
    <text evidence="2">The sequence shown here is derived from an EMBL/GenBank/DDBJ whole genome shotgun (WGS) entry which is preliminary data.</text>
</comment>
<sequence length="112" mass="12959">MAIAPKSIFFIFFLFLVISDEVIGQDRTDIPDAREVAEFAVAEYNKKAHTHLVFVSTSLDYYYKSREDYFYNLTIYAEVHIRNVRKFAAKVGISKSGANANKMILMSFKSKW</sequence>
<evidence type="ECO:0008006" key="4">
    <source>
        <dbReference type="Google" id="ProtNLM"/>
    </source>
</evidence>
<keyword evidence="1" id="KW-0732">Signal</keyword>
<dbReference type="Proteomes" id="UP001632038">
    <property type="component" value="Unassembled WGS sequence"/>
</dbReference>
<dbReference type="Gene3D" id="3.10.450.10">
    <property type="match status" value="1"/>
</dbReference>
<reference evidence="3" key="1">
    <citation type="journal article" date="2024" name="IScience">
        <title>Strigolactones Initiate the Formation of Haustorium-like Structures in Castilleja.</title>
        <authorList>
            <person name="Buerger M."/>
            <person name="Peterson D."/>
            <person name="Chory J."/>
        </authorList>
    </citation>
    <scope>NUCLEOTIDE SEQUENCE [LARGE SCALE GENOMIC DNA]</scope>
</reference>
<keyword evidence="3" id="KW-1185">Reference proteome</keyword>
<proteinExistence type="predicted"/>
<dbReference type="EMBL" id="JAVIJP010000016">
    <property type="protein sequence ID" value="KAL3642327.1"/>
    <property type="molecule type" value="Genomic_DNA"/>
</dbReference>
<protein>
    <recommendedName>
        <fullName evidence="4">Cystatin domain-containing protein</fullName>
    </recommendedName>
</protein>
<dbReference type="InterPro" id="IPR046350">
    <property type="entry name" value="Cystatin_sf"/>
</dbReference>
<organism evidence="2 3">
    <name type="scientific">Castilleja foliolosa</name>
    <dbReference type="NCBI Taxonomy" id="1961234"/>
    <lineage>
        <taxon>Eukaryota</taxon>
        <taxon>Viridiplantae</taxon>
        <taxon>Streptophyta</taxon>
        <taxon>Embryophyta</taxon>
        <taxon>Tracheophyta</taxon>
        <taxon>Spermatophyta</taxon>
        <taxon>Magnoliopsida</taxon>
        <taxon>eudicotyledons</taxon>
        <taxon>Gunneridae</taxon>
        <taxon>Pentapetalae</taxon>
        <taxon>asterids</taxon>
        <taxon>lamiids</taxon>
        <taxon>Lamiales</taxon>
        <taxon>Orobanchaceae</taxon>
        <taxon>Pedicularideae</taxon>
        <taxon>Castillejinae</taxon>
        <taxon>Castilleja</taxon>
    </lineage>
</organism>
<name>A0ABD3DJX3_9LAMI</name>
<dbReference type="AlphaFoldDB" id="A0ABD3DJX3"/>
<evidence type="ECO:0000313" key="2">
    <source>
        <dbReference type="EMBL" id="KAL3642327.1"/>
    </source>
</evidence>
<feature type="signal peptide" evidence="1">
    <location>
        <begin position="1"/>
        <end position="24"/>
    </location>
</feature>
<feature type="chain" id="PRO_5044870724" description="Cystatin domain-containing protein" evidence="1">
    <location>
        <begin position="25"/>
        <end position="112"/>
    </location>
</feature>
<evidence type="ECO:0000313" key="3">
    <source>
        <dbReference type="Proteomes" id="UP001632038"/>
    </source>
</evidence>